<accession>A0ABP6GAA9</accession>
<gene>
    <name evidence="5" type="ORF">GCM10010439_06550</name>
</gene>
<dbReference type="Proteomes" id="UP001501842">
    <property type="component" value="Unassembled WGS sequence"/>
</dbReference>
<dbReference type="SUPFAM" id="SSF46785">
    <property type="entry name" value="Winged helix' DNA-binding domain"/>
    <property type="match status" value="1"/>
</dbReference>
<dbReference type="InterPro" id="IPR036388">
    <property type="entry name" value="WH-like_DNA-bd_sf"/>
</dbReference>
<keyword evidence="1" id="KW-0805">Transcription regulation</keyword>
<comment type="caution">
    <text evidence="5">The sequence shown here is derived from an EMBL/GenBank/DDBJ whole genome shotgun (WGS) entry which is preliminary data.</text>
</comment>
<dbReference type="EMBL" id="BAAATZ010000003">
    <property type="protein sequence ID" value="GAA2719885.1"/>
    <property type="molecule type" value="Genomic_DNA"/>
</dbReference>
<dbReference type="InterPro" id="IPR036390">
    <property type="entry name" value="WH_DNA-bd_sf"/>
</dbReference>
<keyword evidence="3" id="KW-0804">Transcription</keyword>
<dbReference type="InterPro" id="IPR000524">
    <property type="entry name" value="Tscrpt_reg_HTH_GntR"/>
</dbReference>
<organism evidence="5 6">
    <name type="scientific">Actinocorallia aurantiaca</name>
    <dbReference type="NCBI Taxonomy" id="46204"/>
    <lineage>
        <taxon>Bacteria</taxon>
        <taxon>Bacillati</taxon>
        <taxon>Actinomycetota</taxon>
        <taxon>Actinomycetes</taxon>
        <taxon>Streptosporangiales</taxon>
        <taxon>Thermomonosporaceae</taxon>
        <taxon>Actinocorallia</taxon>
    </lineage>
</organism>
<dbReference type="Pfam" id="PF00392">
    <property type="entry name" value="GntR"/>
    <property type="match status" value="1"/>
</dbReference>
<dbReference type="SMART" id="SM00345">
    <property type="entry name" value="HTH_GNTR"/>
    <property type="match status" value="1"/>
</dbReference>
<keyword evidence="2" id="KW-0238">DNA-binding</keyword>
<dbReference type="PROSITE" id="PS50949">
    <property type="entry name" value="HTH_GNTR"/>
    <property type="match status" value="1"/>
</dbReference>
<evidence type="ECO:0000256" key="3">
    <source>
        <dbReference type="ARBA" id="ARBA00023163"/>
    </source>
</evidence>
<sequence length="301" mass="32567">MTLNDVHRILRDRIGAGVYTVGSKLPSCRALAAELGTNPSTVDRAIQRLAASGLVRTHARQGSFVTRIPESTLLGAESFGTDLRTLFTRAQSAGLSARDIRNLVDEALTALHPAPRVAFVECNPRDLERMSALVENTSGISVEPILLEDAAGRRLDAEYDVVTTPIFHLRDLEPLVGSFDNVVEINASPGPAVLRRLATLSADRRIVVAAPTERGLDRMVALVGQYHQTSPGRFLIGTDDVASLAGTDTLVRNNARDLPDGAAFLAREVITIEWELDPDFGGTFPARVNAVVHRPRAPRAR</sequence>
<evidence type="ECO:0000313" key="5">
    <source>
        <dbReference type="EMBL" id="GAA2719885.1"/>
    </source>
</evidence>
<reference evidence="6" key="1">
    <citation type="journal article" date="2019" name="Int. J. Syst. Evol. Microbiol.">
        <title>The Global Catalogue of Microorganisms (GCM) 10K type strain sequencing project: providing services to taxonomists for standard genome sequencing and annotation.</title>
        <authorList>
            <consortium name="The Broad Institute Genomics Platform"/>
            <consortium name="The Broad Institute Genome Sequencing Center for Infectious Disease"/>
            <person name="Wu L."/>
            <person name="Ma J."/>
        </authorList>
    </citation>
    <scope>NUCLEOTIDE SEQUENCE [LARGE SCALE GENOMIC DNA]</scope>
    <source>
        <strain evidence="6">JCM 8201</strain>
    </source>
</reference>
<feature type="domain" description="HTH gntR-type" evidence="4">
    <location>
        <begin position="1"/>
        <end position="68"/>
    </location>
</feature>
<dbReference type="PANTHER" id="PTHR38445:SF9">
    <property type="entry name" value="HTH-TYPE TRANSCRIPTIONAL REPRESSOR YTRA"/>
    <property type="match status" value="1"/>
</dbReference>
<name>A0ABP6GAA9_9ACTN</name>
<proteinExistence type="predicted"/>
<evidence type="ECO:0000259" key="4">
    <source>
        <dbReference type="PROSITE" id="PS50949"/>
    </source>
</evidence>
<protein>
    <recommendedName>
        <fullName evidence="4">HTH gntR-type domain-containing protein</fullName>
    </recommendedName>
</protein>
<evidence type="ECO:0000256" key="2">
    <source>
        <dbReference type="ARBA" id="ARBA00023125"/>
    </source>
</evidence>
<dbReference type="PANTHER" id="PTHR38445">
    <property type="entry name" value="HTH-TYPE TRANSCRIPTIONAL REPRESSOR YTRA"/>
    <property type="match status" value="1"/>
</dbReference>
<evidence type="ECO:0000313" key="6">
    <source>
        <dbReference type="Proteomes" id="UP001501842"/>
    </source>
</evidence>
<dbReference type="CDD" id="cd07377">
    <property type="entry name" value="WHTH_GntR"/>
    <property type="match status" value="1"/>
</dbReference>
<evidence type="ECO:0000256" key="1">
    <source>
        <dbReference type="ARBA" id="ARBA00023015"/>
    </source>
</evidence>
<keyword evidence="6" id="KW-1185">Reference proteome</keyword>
<dbReference type="Gene3D" id="1.10.10.10">
    <property type="entry name" value="Winged helix-like DNA-binding domain superfamily/Winged helix DNA-binding domain"/>
    <property type="match status" value="1"/>
</dbReference>